<dbReference type="OrthoDB" id="3769378at2"/>
<dbReference type="AlphaFoldDB" id="A0A1G7VTX5"/>
<organism evidence="1 2">
    <name type="scientific">Microbacterium pygmaeum</name>
    <dbReference type="NCBI Taxonomy" id="370764"/>
    <lineage>
        <taxon>Bacteria</taxon>
        <taxon>Bacillati</taxon>
        <taxon>Actinomycetota</taxon>
        <taxon>Actinomycetes</taxon>
        <taxon>Micrococcales</taxon>
        <taxon>Microbacteriaceae</taxon>
        <taxon>Microbacterium</taxon>
    </lineage>
</organism>
<dbReference type="STRING" id="370764.SAMN04489810_0836"/>
<keyword evidence="2" id="KW-1185">Reference proteome</keyword>
<dbReference type="Proteomes" id="UP000199009">
    <property type="component" value="Chromosome I"/>
</dbReference>
<reference evidence="1 2" key="1">
    <citation type="submission" date="2016-10" db="EMBL/GenBank/DDBJ databases">
        <authorList>
            <person name="de Groot N.N."/>
        </authorList>
    </citation>
    <scope>NUCLEOTIDE SEQUENCE [LARGE SCALE GENOMIC DNA]</scope>
    <source>
        <strain evidence="1 2">DSM 23142</strain>
    </source>
</reference>
<gene>
    <name evidence="1" type="ORF">SAMN04489810_0836</name>
</gene>
<evidence type="ECO:0000313" key="1">
    <source>
        <dbReference type="EMBL" id="SDG63223.1"/>
    </source>
</evidence>
<dbReference type="RefSeq" id="WP_091486854.1">
    <property type="nucleotide sequence ID" value="NZ_LT629692.1"/>
</dbReference>
<dbReference type="EMBL" id="LT629692">
    <property type="protein sequence ID" value="SDG63223.1"/>
    <property type="molecule type" value="Genomic_DNA"/>
</dbReference>
<proteinExistence type="predicted"/>
<evidence type="ECO:0000313" key="2">
    <source>
        <dbReference type="Proteomes" id="UP000199009"/>
    </source>
</evidence>
<sequence>MSLRAELIGATETDPAFAVLLPDGWEGDDAGFGEMDARLDAALAQLPIASRGAARARMRDILATARTEAARADVIRVFTPSRSTGEEPPPVTLVASWVTAPAGATVAAMGADLIRRRDARPLDPGQTIITWSTDSSSESDGTVVDVAGSGYLLRVPGSTRKALVFRSTMLRAVGETTIADEGIAAMSLLCDAIVASVRWRHDA</sequence>
<protein>
    <submittedName>
        <fullName evidence="1">Uncharacterized protein</fullName>
    </submittedName>
</protein>
<name>A0A1G7VTX5_9MICO</name>
<accession>A0A1G7VTX5</accession>